<reference evidence="1" key="1">
    <citation type="submission" date="2022-12" db="EMBL/GenBank/DDBJ databases">
        <title>Genome Sequence of Lasiodiplodia mahajangana.</title>
        <authorList>
            <person name="Buettner E."/>
        </authorList>
    </citation>
    <scope>NUCLEOTIDE SEQUENCE</scope>
    <source>
        <strain evidence="1">VT137</strain>
    </source>
</reference>
<proteinExistence type="predicted"/>
<evidence type="ECO:0000313" key="1">
    <source>
        <dbReference type="EMBL" id="KAJ8124876.1"/>
    </source>
</evidence>
<dbReference type="EMBL" id="JAPUUL010002706">
    <property type="protein sequence ID" value="KAJ8124876.1"/>
    <property type="molecule type" value="Genomic_DNA"/>
</dbReference>
<protein>
    <submittedName>
        <fullName evidence="1">Uncharacterized protein</fullName>
    </submittedName>
</protein>
<evidence type="ECO:0000313" key="2">
    <source>
        <dbReference type="Proteomes" id="UP001153332"/>
    </source>
</evidence>
<name>A0ACC2JBU5_9PEZI</name>
<gene>
    <name evidence="1" type="ORF">O1611_g8764</name>
</gene>
<organism evidence="1 2">
    <name type="scientific">Lasiodiplodia mahajangana</name>
    <dbReference type="NCBI Taxonomy" id="1108764"/>
    <lineage>
        <taxon>Eukaryota</taxon>
        <taxon>Fungi</taxon>
        <taxon>Dikarya</taxon>
        <taxon>Ascomycota</taxon>
        <taxon>Pezizomycotina</taxon>
        <taxon>Dothideomycetes</taxon>
        <taxon>Dothideomycetes incertae sedis</taxon>
        <taxon>Botryosphaeriales</taxon>
        <taxon>Botryosphaeriaceae</taxon>
        <taxon>Lasiodiplodia</taxon>
    </lineage>
</organism>
<comment type="caution">
    <text evidence="1">The sequence shown here is derived from an EMBL/GenBank/DDBJ whole genome shotgun (WGS) entry which is preliminary data.</text>
</comment>
<accession>A0ACC2JBU5</accession>
<keyword evidence="2" id="KW-1185">Reference proteome</keyword>
<dbReference type="Proteomes" id="UP001153332">
    <property type="component" value="Unassembled WGS sequence"/>
</dbReference>
<sequence length="263" mass="29926">MESVETTVWWDDDDNFDMAINHACNADLRAREKIREFFNDVQELTSLADLDTRDWLAMFPLDMRDEAIPLFEDDASATDYQLHPSFTGLDLGMAAENAHPEIFCLSTDGERISLGQPDRPQLVMGIGRLFVNTHNGGSERLSKWTGYEVFVDCELGLWIVFDRSSTSANHDGWFEFNSKLVTPQNHPLQEKQPFFDYAKICDSFSRVNSLSFEMALDSINESRGSGRVRVSQVEKKEVNDTLRKRPAPLEVIIDMDAGRASFI</sequence>